<evidence type="ECO:0000313" key="5">
    <source>
        <dbReference type="EMBL" id="AFH48508.1"/>
    </source>
</evidence>
<dbReference type="InterPro" id="IPR001653">
    <property type="entry name" value="DAP_epimerase_DapF"/>
</dbReference>
<feature type="binding site" evidence="3">
    <location>
        <begin position="224"/>
        <end position="225"/>
    </location>
    <ligand>
        <name>substrate</name>
    </ligand>
</feature>
<feature type="binding site" evidence="3">
    <location>
        <position position="66"/>
    </location>
    <ligand>
        <name>substrate</name>
    </ligand>
</feature>
<dbReference type="GO" id="GO:0008837">
    <property type="term" value="F:diaminopimelate epimerase activity"/>
    <property type="evidence" value="ECO:0007669"/>
    <property type="project" value="UniProtKB-UniRule"/>
</dbReference>
<name>I0AHQ1_IGNAJ</name>
<dbReference type="PANTHER" id="PTHR31689:SF0">
    <property type="entry name" value="DIAMINOPIMELATE EPIMERASE"/>
    <property type="match status" value="1"/>
</dbReference>
<dbReference type="Gene3D" id="3.10.310.10">
    <property type="entry name" value="Diaminopimelate Epimerase, Chain A, domain 1"/>
    <property type="match status" value="2"/>
</dbReference>
<feature type="active site" description="Proton donor" evidence="3">
    <location>
        <position position="75"/>
    </location>
</feature>
<feature type="binding site" evidence="3">
    <location>
        <begin position="213"/>
        <end position="214"/>
    </location>
    <ligand>
        <name>substrate</name>
    </ligand>
</feature>
<dbReference type="Pfam" id="PF01678">
    <property type="entry name" value="DAP_epimerase"/>
    <property type="match status" value="2"/>
</dbReference>
<dbReference type="SUPFAM" id="SSF54506">
    <property type="entry name" value="Diaminopimelate epimerase-like"/>
    <property type="match status" value="2"/>
</dbReference>
<keyword evidence="3" id="KW-0457">Lysine biosynthesis</keyword>
<accession>I0AHQ1</accession>
<reference evidence="5 6" key="1">
    <citation type="journal article" date="2012" name="Front. Microbiol.">
        <title>Complete genome of Ignavibacterium album, a metabolically versatile, flagellated, facultative anaerobe from the phylum Chlorobi.</title>
        <authorList>
            <person name="Liu Z."/>
            <person name="Frigaard N.-U."/>
            <person name="Vogl K."/>
            <person name="Iino T."/>
            <person name="Ohkuma M."/>
            <person name="Overmann J."/>
            <person name="Bryant D.A."/>
        </authorList>
    </citation>
    <scope>NUCLEOTIDE SEQUENCE [LARGE SCALE GENOMIC DNA]</scope>
    <source>
        <strain evidence="6">DSM 19864 / JCM 16511 / NBRC 101810 / Mat9-16</strain>
    </source>
</reference>
<keyword evidence="6" id="KW-1185">Reference proteome</keyword>
<dbReference type="PANTHER" id="PTHR31689">
    <property type="entry name" value="DIAMINOPIMELATE EPIMERASE, CHLOROPLASTIC"/>
    <property type="match status" value="1"/>
</dbReference>
<feature type="site" description="Could be important to modulate the pK values of the two catalytic cysteine residues" evidence="3">
    <location>
        <position position="150"/>
    </location>
</feature>
<gene>
    <name evidence="3 5" type="primary">dapF</name>
    <name evidence="5" type="ordered locus">IALB_0796</name>
</gene>
<evidence type="ECO:0000256" key="4">
    <source>
        <dbReference type="NCBIfam" id="TIGR00652"/>
    </source>
</evidence>
<comment type="subunit">
    <text evidence="3">Homodimer.</text>
</comment>
<evidence type="ECO:0000256" key="3">
    <source>
        <dbReference type="HAMAP-Rule" id="MF_00197"/>
    </source>
</evidence>
<feature type="site" description="Could be important to modulate the pK values of the two catalytic cysteine residues" evidence="3">
    <location>
        <position position="213"/>
    </location>
</feature>
<dbReference type="OrthoDB" id="9805408at2"/>
<dbReference type="STRING" id="945713.IALB_0796"/>
<organism evidence="5 6">
    <name type="scientific">Ignavibacterium album (strain DSM 19864 / JCM 16511 / NBRC 101810 / Mat9-16)</name>
    <dbReference type="NCBI Taxonomy" id="945713"/>
    <lineage>
        <taxon>Bacteria</taxon>
        <taxon>Pseudomonadati</taxon>
        <taxon>Ignavibacteriota</taxon>
        <taxon>Ignavibacteria</taxon>
        <taxon>Ignavibacteriales</taxon>
        <taxon>Ignavibacteriaceae</taxon>
        <taxon>Ignavibacterium</taxon>
    </lineage>
</organism>
<feature type="active site" description="Proton acceptor" evidence="3">
    <location>
        <position position="223"/>
    </location>
</feature>
<comment type="similarity">
    <text evidence="1 3">Belongs to the diaminopimelate epimerase family.</text>
</comment>
<evidence type="ECO:0000256" key="1">
    <source>
        <dbReference type="ARBA" id="ARBA00010219"/>
    </source>
</evidence>
<dbReference type="HAMAP" id="MF_00197">
    <property type="entry name" value="DAP_epimerase"/>
    <property type="match status" value="1"/>
</dbReference>
<comment type="subcellular location">
    <subcellularLocation>
        <location evidence="3">Cytoplasm</location>
    </subcellularLocation>
</comment>
<dbReference type="HOGENOM" id="CLU_053306_3_2_10"/>
<dbReference type="UniPathway" id="UPA00034">
    <property type="reaction ID" value="UER00025"/>
</dbReference>
<dbReference type="GO" id="GO:0005829">
    <property type="term" value="C:cytosol"/>
    <property type="evidence" value="ECO:0007669"/>
    <property type="project" value="TreeGrafter"/>
</dbReference>
<feature type="binding site" evidence="3">
    <location>
        <position position="196"/>
    </location>
    <ligand>
        <name>substrate</name>
    </ligand>
</feature>
<comment type="function">
    <text evidence="3">Catalyzes the stereoinversion of LL-2,6-diaminopimelate (L,L-DAP) to meso-diaminopimelate (meso-DAP), a precursor of L-lysine and an essential component of the bacterial peptidoglycan.</text>
</comment>
<dbReference type="NCBIfam" id="TIGR00652">
    <property type="entry name" value="DapF"/>
    <property type="match status" value="1"/>
</dbReference>
<dbReference type="EMBL" id="CP003418">
    <property type="protein sequence ID" value="AFH48508.1"/>
    <property type="molecule type" value="Genomic_DNA"/>
</dbReference>
<dbReference type="KEGG" id="ial:IALB_0796"/>
<evidence type="ECO:0000256" key="2">
    <source>
        <dbReference type="ARBA" id="ARBA00023235"/>
    </source>
</evidence>
<comment type="pathway">
    <text evidence="3">Amino-acid biosynthesis; L-lysine biosynthesis via DAP pathway; DL-2,6-diaminopimelate from LL-2,6-diaminopimelate: step 1/1.</text>
</comment>
<comment type="catalytic activity">
    <reaction evidence="3">
        <text>(2S,6S)-2,6-diaminopimelate = meso-2,6-diaminopimelate</text>
        <dbReference type="Rhea" id="RHEA:15393"/>
        <dbReference type="ChEBI" id="CHEBI:57609"/>
        <dbReference type="ChEBI" id="CHEBI:57791"/>
        <dbReference type="EC" id="5.1.1.7"/>
    </reaction>
</comment>
<feature type="binding site" evidence="3">
    <location>
        <position position="14"/>
    </location>
    <ligand>
        <name>substrate</name>
    </ligand>
</feature>
<dbReference type="RefSeq" id="WP_014559664.1">
    <property type="nucleotide sequence ID" value="NC_017464.1"/>
</dbReference>
<keyword evidence="2 3" id="KW-0413">Isomerase</keyword>
<dbReference type="GO" id="GO:0009089">
    <property type="term" value="P:lysine biosynthetic process via diaminopimelate"/>
    <property type="evidence" value="ECO:0007669"/>
    <property type="project" value="UniProtKB-UniRule"/>
</dbReference>
<keyword evidence="3" id="KW-0963">Cytoplasm</keyword>
<comment type="caution">
    <text evidence="3">Lacks conserved residue(s) required for the propagation of feature annotation.</text>
</comment>
<sequence length="291" mass="32859">MNEIYFYKLTGAGNDFVFIDKRQNPELHLSPLQIKKICDRRFGVGADGVIIIQDRENYNFEMLYFNADGSTGSLCANGARCAIWFAEKTNRLNNRKAKFISNSVEYSGEVISDELVRFNLNPPTKAKFNFRIKAADQLIKADFIDTGSPHIVIEISEILKDPKNPFSNYREISELPVYQLGKEIRYHKDFAPNGTNVNFYTIENDEIYIRTYERGVEDETLACGTGSVAVAISAFVNKKISLPISLITWGGETLIVNFEVENQKVSNVTLTGPAKIIFEGKISGNFFTNME</sequence>
<keyword evidence="3" id="KW-0028">Amino-acid biosynthesis</keyword>
<dbReference type="AlphaFoldDB" id="I0AHQ1"/>
<proteinExistence type="inferred from homology"/>
<evidence type="ECO:0000313" key="6">
    <source>
        <dbReference type="Proteomes" id="UP000007394"/>
    </source>
</evidence>
<dbReference type="Proteomes" id="UP000007394">
    <property type="component" value="Chromosome"/>
</dbReference>
<dbReference type="EC" id="5.1.1.7" evidence="3 4"/>
<dbReference type="eggNOG" id="COG0253">
    <property type="taxonomic scope" value="Bacteria"/>
</dbReference>
<protein>
    <recommendedName>
        <fullName evidence="3 4">Diaminopimelate epimerase</fullName>
        <shortName evidence="3">DAP epimerase</shortName>
        <ecNumber evidence="3 4">5.1.1.7</ecNumber>
    </recommendedName>
    <alternativeName>
        <fullName evidence="3">PLP-independent amino acid racemase</fullName>
    </alternativeName>
</protein>
<dbReference type="PATRIC" id="fig|945713.3.peg.798"/>